<dbReference type="Pfam" id="PF00728">
    <property type="entry name" value="Glyco_hydro_20"/>
    <property type="match status" value="1"/>
</dbReference>
<evidence type="ECO:0000259" key="10">
    <source>
        <dbReference type="Pfam" id="PF02838"/>
    </source>
</evidence>
<feature type="domain" description="Glycoside hydrolase family 20 catalytic" evidence="9">
    <location>
        <begin position="165"/>
        <end position="515"/>
    </location>
</feature>
<proteinExistence type="inferred from homology"/>
<comment type="catalytic activity">
    <reaction evidence="1">
        <text>Hydrolysis of terminal non-reducing N-acetyl-D-hexosamine residues in N-acetyl-beta-D-hexosaminides.</text>
        <dbReference type="EC" id="3.2.1.52"/>
    </reaction>
</comment>
<feature type="domain" description="GH29D-like beta-sandwich" evidence="11">
    <location>
        <begin position="559"/>
        <end position="615"/>
    </location>
</feature>
<keyword evidence="4" id="KW-0378">Hydrolase</keyword>
<evidence type="ECO:0000256" key="2">
    <source>
        <dbReference type="ARBA" id="ARBA00006285"/>
    </source>
</evidence>
<dbReference type="AlphaFoldDB" id="A0A919E4S3"/>
<evidence type="ECO:0000313" key="12">
    <source>
        <dbReference type="EMBL" id="GHF13770.1"/>
    </source>
</evidence>
<evidence type="ECO:0000313" key="13">
    <source>
        <dbReference type="Proteomes" id="UP000630923"/>
    </source>
</evidence>
<dbReference type="InterPro" id="IPR059177">
    <property type="entry name" value="GH29D-like_dom"/>
</dbReference>
<dbReference type="InterPro" id="IPR015883">
    <property type="entry name" value="Glyco_hydro_20_cat"/>
</dbReference>
<dbReference type="PANTHER" id="PTHR22600:SF57">
    <property type="entry name" value="BETA-N-ACETYLHEXOSAMINIDASE"/>
    <property type="match status" value="1"/>
</dbReference>
<evidence type="ECO:0000256" key="8">
    <source>
        <dbReference type="PIRSR" id="PIRSR625705-1"/>
    </source>
</evidence>
<feature type="active site" description="Proton donor" evidence="8">
    <location>
        <position position="342"/>
    </location>
</feature>
<dbReference type="GO" id="GO:0016020">
    <property type="term" value="C:membrane"/>
    <property type="evidence" value="ECO:0007669"/>
    <property type="project" value="TreeGrafter"/>
</dbReference>
<dbReference type="EMBL" id="BNCI01000001">
    <property type="protein sequence ID" value="GHF13770.1"/>
    <property type="molecule type" value="Genomic_DNA"/>
</dbReference>
<reference evidence="12" key="2">
    <citation type="submission" date="2020-09" db="EMBL/GenBank/DDBJ databases">
        <authorList>
            <person name="Sun Q."/>
            <person name="Kim S."/>
        </authorList>
    </citation>
    <scope>NUCLEOTIDE SEQUENCE</scope>
    <source>
        <strain evidence="12">KCTC 42590</strain>
    </source>
</reference>
<accession>A0A919E4S3</accession>
<dbReference type="Pfam" id="PF02838">
    <property type="entry name" value="Glyco_hydro_20b"/>
    <property type="match status" value="1"/>
</dbReference>
<evidence type="ECO:0000256" key="7">
    <source>
        <dbReference type="ARBA" id="ARBA00033000"/>
    </source>
</evidence>
<dbReference type="Pfam" id="PF13290">
    <property type="entry name" value="CHB_HEX_C_1"/>
    <property type="match status" value="1"/>
</dbReference>
<comment type="caution">
    <text evidence="12">The sequence shown here is derived from an EMBL/GenBank/DDBJ whole genome shotgun (WGS) entry which is preliminary data.</text>
</comment>
<evidence type="ECO:0000259" key="9">
    <source>
        <dbReference type="Pfam" id="PF00728"/>
    </source>
</evidence>
<gene>
    <name evidence="12" type="ORF">GCM10017044_04820</name>
</gene>
<keyword evidence="13" id="KW-1185">Reference proteome</keyword>
<dbReference type="PANTHER" id="PTHR22600">
    <property type="entry name" value="BETA-HEXOSAMINIDASE"/>
    <property type="match status" value="1"/>
</dbReference>
<dbReference type="SUPFAM" id="SSF51445">
    <property type="entry name" value="(Trans)glycosidases"/>
    <property type="match status" value="1"/>
</dbReference>
<protein>
    <recommendedName>
        <fullName evidence="3">beta-N-acetylhexosaminidase</fullName>
        <ecNumber evidence="3">3.2.1.52</ecNumber>
    </recommendedName>
    <alternativeName>
        <fullName evidence="6">Beta-N-acetylhexosaminidase</fullName>
    </alternativeName>
    <alternativeName>
        <fullName evidence="7">N-acetyl-beta-glucosaminidase</fullName>
    </alternativeName>
</protein>
<reference evidence="12" key="1">
    <citation type="journal article" date="2014" name="Int. J. Syst. Evol. Microbiol.">
        <title>Complete genome sequence of Corynebacterium casei LMG S-19264T (=DSM 44701T), isolated from a smear-ripened cheese.</title>
        <authorList>
            <consortium name="US DOE Joint Genome Institute (JGI-PGF)"/>
            <person name="Walter F."/>
            <person name="Albersmeier A."/>
            <person name="Kalinowski J."/>
            <person name="Ruckert C."/>
        </authorList>
    </citation>
    <scope>NUCLEOTIDE SEQUENCE</scope>
    <source>
        <strain evidence="12">KCTC 42590</strain>
    </source>
</reference>
<dbReference type="InterPro" id="IPR025705">
    <property type="entry name" value="Beta_hexosaminidase_sua/sub"/>
</dbReference>
<evidence type="ECO:0000256" key="6">
    <source>
        <dbReference type="ARBA" id="ARBA00030512"/>
    </source>
</evidence>
<keyword evidence="5" id="KW-0326">Glycosidase</keyword>
<dbReference type="GO" id="GO:0030203">
    <property type="term" value="P:glycosaminoglycan metabolic process"/>
    <property type="evidence" value="ECO:0007669"/>
    <property type="project" value="TreeGrafter"/>
</dbReference>
<dbReference type="InterPro" id="IPR029018">
    <property type="entry name" value="Hex-like_dom2"/>
</dbReference>
<dbReference type="GO" id="GO:0004563">
    <property type="term" value="F:beta-N-acetylhexosaminidase activity"/>
    <property type="evidence" value="ECO:0007669"/>
    <property type="project" value="UniProtKB-EC"/>
</dbReference>
<dbReference type="PROSITE" id="PS51257">
    <property type="entry name" value="PROKAR_LIPOPROTEIN"/>
    <property type="match status" value="1"/>
</dbReference>
<dbReference type="Gene3D" id="3.20.20.80">
    <property type="entry name" value="Glycosidases"/>
    <property type="match status" value="1"/>
</dbReference>
<evidence type="ECO:0000256" key="3">
    <source>
        <dbReference type="ARBA" id="ARBA00012663"/>
    </source>
</evidence>
<dbReference type="Gene3D" id="3.30.379.10">
    <property type="entry name" value="Chitobiase/beta-hexosaminidase domain 2-like"/>
    <property type="match status" value="1"/>
</dbReference>
<evidence type="ECO:0000256" key="1">
    <source>
        <dbReference type="ARBA" id="ARBA00001231"/>
    </source>
</evidence>
<dbReference type="SUPFAM" id="SSF55545">
    <property type="entry name" value="beta-N-acetylhexosaminidase-like domain"/>
    <property type="match status" value="1"/>
</dbReference>
<dbReference type="InterPro" id="IPR017853">
    <property type="entry name" value="GH"/>
</dbReference>
<dbReference type="GO" id="GO:0005975">
    <property type="term" value="P:carbohydrate metabolic process"/>
    <property type="evidence" value="ECO:0007669"/>
    <property type="project" value="InterPro"/>
</dbReference>
<dbReference type="InterPro" id="IPR015882">
    <property type="entry name" value="HEX_bac_N"/>
</dbReference>
<feature type="domain" description="Beta-hexosaminidase bacterial type N-terminal" evidence="10">
    <location>
        <begin position="44"/>
        <end position="161"/>
    </location>
</feature>
<comment type="similarity">
    <text evidence="2">Belongs to the glycosyl hydrolase 20 family.</text>
</comment>
<dbReference type="EC" id="3.2.1.52" evidence="3"/>
<organism evidence="12 13">
    <name type="scientific">Kordiimonas sediminis</name>
    <dbReference type="NCBI Taxonomy" id="1735581"/>
    <lineage>
        <taxon>Bacteria</taxon>
        <taxon>Pseudomonadati</taxon>
        <taxon>Pseudomonadota</taxon>
        <taxon>Alphaproteobacteria</taxon>
        <taxon>Kordiimonadales</taxon>
        <taxon>Kordiimonadaceae</taxon>
        <taxon>Kordiimonas</taxon>
    </lineage>
</organism>
<evidence type="ECO:0000256" key="4">
    <source>
        <dbReference type="ARBA" id="ARBA00022801"/>
    </source>
</evidence>
<name>A0A919E4S3_9PROT</name>
<dbReference type="RefSeq" id="WP_191249956.1">
    <property type="nucleotide sequence ID" value="NZ_BNCI01000001.1"/>
</dbReference>
<dbReference type="Proteomes" id="UP000630923">
    <property type="component" value="Unassembled WGS sequence"/>
</dbReference>
<dbReference type="CDD" id="cd06563">
    <property type="entry name" value="GH20_chitobiase-like"/>
    <property type="match status" value="1"/>
</dbReference>
<evidence type="ECO:0000256" key="5">
    <source>
        <dbReference type="ARBA" id="ARBA00023295"/>
    </source>
</evidence>
<dbReference type="PRINTS" id="PR00738">
    <property type="entry name" value="GLHYDRLASE20"/>
</dbReference>
<evidence type="ECO:0000259" key="11">
    <source>
        <dbReference type="Pfam" id="PF13290"/>
    </source>
</evidence>
<sequence length="780" mass="86941">MLGKTACIIALMVLAAGCTDQSVRDTGAEKDGVSGQHASAHPLSVIPLPEDIAYEAGKPFQVTNAWRIGGHNETVTAFKRIMENSPFDFQPDTTDTPEILFQLAETGLGYEGYKLEARDGKITVEADAAAGLYYGAVTLWQILTPLNGTEVVTLTPMTITDRPRFGWRGLMLDEGRHFQGEDFVKRMLDWMSLHKFNRFQWHLVDDQGWRLEIKKYPELTAKGAWRVPAGAASRANIDPETGEPKKIGGFYTQEQIRDIVAYAAERHIMIIPEIGLPGHSQAPTAVYPQFGMFDAPRAVSADWGIFKDTYNLEDHTFAYLEDVLREVMDLFPSPYVHIGGDEVQKDLWANDPRTQELMADKGIKDVEEIQSYFTRHFDGFLNEHGRTLIGWDEILEGGDIHQSSIVMSWRGEAGGIEAAKEGHEVIMSPWPMMYLDMHQSLSTREPTGRPDRTSLVPLKRLYDYDPVPNELTPDQVALIKGAQGNIWTEHMRTNDHVMHMTFPRASAIAETVWSRRDKDFDGFVGRLPAQLARYDSLGIRYADVAFEVQADIVELADGQRQITLSNQLAAGNIRYTLDGTEVTADSDLYTAPVVVDATDQLQASTFVDGRMLSAPTERGLDQISVRTRTDDQLAVCESGYHLKLDDDYPYTGPRAAFSLNILNPCWIYKDVNLEGIRTVDLTVGTIPFNFQIGDDWKKVTFDQPQTEHGELNIYANQCTGAPVVSVSLAPVQSSFGLVDLSAELPAGLAAEALCFRFARPAFDPAGGEEMLYTLDKVVLR</sequence>